<dbReference type="AlphaFoldDB" id="A0ABD3M9S5"/>
<protein>
    <recommendedName>
        <fullName evidence="7">MI domain-containing protein</fullName>
    </recommendedName>
</protein>
<dbReference type="SMART" id="SM00544">
    <property type="entry name" value="MA3"/>
    <property type="match status" value="2"/>
</dbReference>
<keyword evidence="5" id="KW-0539">Nucleus</keyword>
<evidence type="ECO:0000313" key="9">
    <source>
        <dbReference type="Proteomes" id="UP001530293"/>
    </source>
</evidence>
<organism evidence="8 9">
    <name type="scientific">Discostella pseudostelligera</name>
    <dbReference type="NCBI Taxonomy" id="259834"/>
    <lineage>
        <taxon>Eukaryota</taxon>
        <taxon>Sar</taxon>
        <taxon>Stramenopiles</taxon>
        <taxon>Ochrophyta</taxon>
        <taxon>Bacillariophyta</taxon>
        <taxon>Coscinodiscophyceae</taxon>
        <taxon>Thalassiosirophycidae</taxon>
        <taxon>Stephanodiscales</taxon>
        <taxon>Stephanodiscaceae</taxon>
        <taxon>Discostella</taxon>
    </lineage>
</organism>
<accession>A0ABD3M9S5</accession>
<reference evidence="8 9" key="1">
    <citation type="submission" date="2024-10" db="EMBL/GenBank/DDBJ databases">
        <title>Updated reference genomes for cyclostephanoid diatoms.</title>
        <authorList>
            <person name="Roberts W.R."/>
            <person name="Alverson A.J."/>
        </authorList>
    </citation>
    <scope>NUCLEOTIDE SEQUENCE [LARGE SCALE GENOMIC DNA]</scope>
    <source>
        <strain evidence="8 9">AJA232-27</strain>
    </source>
</reference>
<feature type="domain" description="MI" evidence="7">
    <location>
        <begin position="182"/>
        <end position="303"/>
    </location>
</feature>
<feature type="region of interest" description="Disordered" evidence="6">
    <location>
        <begin position="1"/>
        <end position="109"/>
    </location>
</feature>
<gene>
    <name evidence="8" type="ORF">ACHAWU_000033</name>
</gene>
<dbReference type="PANTHER" id="PTHR12626:SF0">
    <property type="entry name" value="PROGRAMMED CELL DEATH PROTEIN 4"/>
    <property type="match status" value="1"/>
</dbReference>
<evidence type="ECO:0000256" key="2">
    <source>
        <dbReference type="ARBA" id="ARBA00005497"/>
    </source>
</evidence>
<dbReference type="Gene3D" id="1.25.40.180">
    <property type="match status" value="2"/>
</dbReference>
<feature type="domain" description="MI" evidence="7">
    <location>
        <begin position="341"/>
        <end position="477"/>
    </location>
</feature>
<keyword evidence="3" id="KW-0963">Cytoplasm</keyword>
<dbReference type="SUPFAM" id="SSF48371">
    <property type="entry name" value="ARM repeat"/>
    <property type="match status" value="2"/>
</dbReference>
<evidence type="ECO:0000313" key="8">
    <source>
        <dbReference type="EMBL" id="KAL3760713.1"/>
    </source>
</evidence>
<dbReference type="PROSITE" id="PS51366">
    <property type="entry name" value="MI"/>
    <property type="match status" value="2"/>
</dbReference>
<evidence type="ECO:0000259" key="7">
    <source>
        <dbReference type="PROSITE" id="PS51366"/>
    </source>
</evidence>
<keyword evidence="9" id="KW-1185">Reference proteome</keyword>
<dbReference type="PANTHER" id="PTHR12626">
    <property type="entry name" value="PROGRAMMED CELL DEATH 4"/>
    <property type="match status" value="1"/>
</dbReference>
<evidence type="ECO:0000256" key="4">
    <source>
        <dbReference type="ARBA" id="ARBA00022737"/>
    </source>
</evidence>
<keyword evidence="4" id="KW-0677">Repeat</keyword>
<name>A0ABD3M9S5_9STRA</name>
<dbReference type="InterPro" id="IPR016024">
    <property type="entry name" value="ARM-type_fold"/>
</dbReference>
<dbReference type="InterPro" id="IPR003891">
    <property type="entry name" value="Initiation_fac_eIF4g_MI"/>
</dbReference>
<evidence type="ECO:0000256" key="1">
    <source>
        <dbReference type="ARBA" id="ARBA00004496"/>
    </source>
</evidence>
<dbReference type="InterPro" id="IPR039778">
    <property type="entry name" value="PDCD4"/>
</dbReference>
<feature type="compositionally biased region" description="Basic and acidic residues" evidence="6">
    <location>
        <begin position="48"/>
        <end position="63"/>
    </location>
</feature>
<feature type="compositionally biased region" description="Basic and acidic residues" evidence="6">
    <location>
        <begin position="1"/>
        <end position="10"/>
    </location>
</feature>
<dbReference type="EMBL" id="JALLBG020000173">
    <property type="protein sequence ID" value="KAL3760713.1"/>
    <property type="molecule type" value="Genomic_DNA"/>
</dbReference>
<evidence type="ECO:0000256" key="6">
    <source>
        <dbReference type="SAM" id="MobiDB-lite"/>
    </source>
</evidence>
<evidence type="ECO:0000256" key="5">
    <source>
        <dbReference type="ARBA" id="ARBA00023242"/>
    </source>
</evidence>
<comment type="caution">
    <text evidence="8">The sequence shown here is derived from an EMBL/GenBank/DDBJ whole genome shotgun (WGS) entry which is preliminary data.</text>
</comment>
<comment type="similarity">
    <text evidence="2">Belongs to the PDCD4 family.</text>
</comment>
<dbReference type="Pfam" id="PF02847">
    <property type="entry name" value="MA3"/>
    <property type="match status" value="2"/>
</dbReference>
<evidence type="ECO:0000256" key="3">
    <source>
        <dbReference type="ARBA" id="ARBA00022490"/>
    </source>
</evidence>
<comment type="subcellular location">
    <subcellularLocation>
        <location evidence="1">Cytoplasm</location>
    </subcellularLocation>
</comment>
<sequence>MAEFGKRSEVTVETMGKVNNPTGSGIAPFKQTKQQHHQPPPPAHHGKRSEESHATTKIEEGSSRRNITRKKTDASLSGKYDSRTKKHGGAGKGKWLNGSSDHGGIDRAGTSASAAASNLLAEEDVLDVNDPLYIPEIDSDPNSYILSSSNTSDAARLAGAKPDAFDTNHQRPIYGPLLTLSEFKLRLDDILREYFDSSDAHEVIRSISELGCTLYHPHILVRAIGLGMDAGPRERELISRLLSCLHPTPLSDAEMEAGYEMVLDRVEDWMIDIPDATAMLGSFLARAVIDEVLPPAFLSNRNNTHPGDEVVAKAVSLLSREHCSARLEKVWGPGDGRPVEELKESMDQLLKEYLLSRELDEAASCVRELNARHFHHELVKRGVKIAMEEDGRSSGAVTDGGGGTNENSEGPTVCTSLDAMAALFQFLVNNSIVSEYQVAKGVGRLRKLIPDLKLDVPEADGMLVEFEGLLPSSLLPK</sequence>
<dbReference type="Proteomes" id="UP001530293">
    <property type="component" value="Unassembled WGS sequence"/>
</dbReference>
<proteinExistence type="inferred from homology"/>
<feature type="region of interest" description="Disordered" evidence="6">
    <location>
        <begin position="390"/>
        <end position="410"/>
    </location>
</feature>
<dbReference type="GO" id="GO:0005737">
    <property type="term" value="C:cytoplasm"/>
    <property type="evidence" value="ECO:0007669"/>
    <property type="project" value="UniProtKB-SubCell"/>
</dbReference>